<dbReference type="CDD" id="cd01831">
    <property type="entry name" value="Endoglucanase_E_like"/>
    <property type="match status" value="1"/>
</dbReference>
<dbReference type="AlphaFoldDB" id="A0A929KW81"/>
<feature type="chain" id="PRO_5037319350" evidence="1">
    <location>
        <begin position="20"/>
        <end position="355"/>
    </location>
</feature>
<name>A0A929KW81_9SPHI</name>
<dbReference type="GO" id="GO:0052689">
    <property type="term" value="F:carboxylic ester hydrolase activity"/>
    <property type="evidence" value="ECO:0007669"/>
    <property type="project" value="InterPro"/>
</dbReference>
<protein>
    <submittedName>
        <fullName evidence="3">Electron transporter RnfD</fullName>
    </submittedName>
</protein>
<keyword evidence="1" id="KW-0732">Signal</keyword>
<dbReference type="PANTHER" id="PTHR37834:SF2">
    <property type="entry name" value="ESTERASE, SGNH HYDROLASE-TYPE"/>
    <property type="match status" value="1"/>
</dbReference>
<proteinExistence type="predicted"/>
<accession>A0A929KW81</accession>
<dbReference type="InterPro" id="IPR040794">
    <property type="entry name" value="CE2_N"/>
</dbReference>
<reference evidence="3" key="1">
    <citation type="submission" date="2020-10" db="EMBL/GenBank/DDBJ databases">
        <title>Mucilaginibacter mali sp. nov., isolated from rhizosphere soil of apple orchard.</title>
        <authorList>
            <person name="Lee J.-S."/>
            <person name="Kim H.S."/>
            <person name="Kim J.-S."/>
        </authorList>
    </citation>
    <scope>NUCLEOTIDE SEQUENCE</scope>
    <source>
        <strain evidence="3">KCTC 22746</strain>
    </source>
</reference>
<dbReference type="SUPFAM" id="SSF52266">
    <property type="entry name" value="SGNH hydrolase"/>
    <property type="match status" value="1"/>
</dbReference>
<evidence type="ECO:0000256" key="1">
    <source>
        <dbReference type="SAM" id="SignalP"/>
    </source>
</evidence>
<dbReference type="RefSeq" id="WP_194111979.1">
    <property type="nucleotide sequence ID" value="NZ_JADFFL010000004.1"/>
</dbReference>
<sequence length="355" mass="40199">MKKLLLLFTFLTLAQFTFAQQIKFNDSRVRYMGRIGMTDSAAVLPWSGSSVKVNFEGTGISFATLDEKADNYVLQILDGKMHGIIHDAKPNKITTTISGLTKGKHTLQLFKRTEWTMGKVFFYGFDVEGGKMLAAPKPAKRRMEFYGNSITCGYAVLDTTGKDRGTSPYEDHYQSYAAITARHFNADYNCIARSGIGILISWFPQTMPEMYDLLDPTDPKSKWDFKRYTPDLVVVNLFQNDSWLVNMKDHEQFKAKFGTTPPPAAIIISYYQDFIRSVRGKYPKAQIICALGNMDATKAGSPWPKYIAQAVEGLKDQRIYTHMFAYKNTSGHPNAKEQQAMAESLIAFIDKKVKW</sequence>
<feature type="domain" description="Carbohydrate esterase 2 N-terminal" evidence="2">
    <location>
        <begin position="31"/>
        <end position="136"/>
    </location>
</feature>
<dbReference type="PANTHER" id="PTHR37834">
    <property type="entry name" value="GDSL-LIKE LIPASE/ACYLHYDROLASE DOMAIN PROTEIN (AFU_ORTHOLOGUE AFUA_2G00620)"/>
    <property type="match status" value="1"/>
</dbReference>
<dbReference type="Gene3D" id="3.40.50.1110">
    <property type="entry name" value="SGNH hydrolase"/>
    <property type="match status" value="1"/>
</dbReference>
<evidence type="ECO:0000313" key="3">
    <source>
        <dbReference type="EMBL" id="MBE9662754.1"/>
    </source>
</evidence>
<comment type="caution">
    <text evidence="3">The sequence shown here is derived from an EMBL/GenBank/DDBJ whole genome shotgun (WGS) entry which is preliminary data.</text>
</comment>
<dbReference type="Pfam" id="PF17996">
    <property type="entry name" value="CE2_N"/>
    <property type="match status" value="1"/>
</dbReference>
<dbReference type="EMBL" id="JADFFL010000004">
    <property type="protein sequence ID" value="MBE9662754.1"/>
    <property type="molecule type" value="Genomic_DNA"/>
</dbReference>
<dbReference type="Gene3D" id="2.60.120.260">
    <property type="entry name" value="Galactose-binding domain-like"/>
    <property type="match status" value="1"/>
</dbReference>
<evidence type="ECO:0000313" key="4">
    <source>
        <dbReference type="Proteomes" id="UP000622475"/>
    </source>
</evidence>
<keyword evidence="4" id="KW-1185">Reference proteome</keyword>
<dbReference type="InterPro" id="IPR052762">
    <property type="entry name" value="PCW_deacetylase/CE"/>
</dbReference>
<feature type="signal peptide" evidence="1">
    <location>
        <begin position="1"/>
        <end position="19"/>
    </location>
</feature>
<organism evidence="3 4">
    <name type="scientific">Mucilaginibacter myungsuensis</name>
    <dbReference type="NCBI Taxonomy" id="649104"/>
    <lineage>
        <taxon>Bacteria</taxon>
        <taxon>Pseudomonadati</taxon>
        <taxon>Bacteroidota</taxon>
        <taxon>Sphingobacteriia</taxon>
        <taxon>Sphingobacteriales</taxon>
        <taxon>Sphingobacteriaceae</taxon>
        <taxon>Mucilaginibacter</taxon>
    </lineage>
</organism>
<gene>
    <name evidence="3" type="ORF">IRJ16_12745</name>
</gene>
<dbReference type="Proteomes" id="UP000622475">
    <property type="component" value="Unassembled WGS sequence"/>
</dbReference>
<dbReference type="InterPro" id="IPR037461">
    <property type="entry name" value="CtCE2-like_dom"/>
</dbReference>
<dbReference type="InterPro" id="IPR036514">
    <property type="entry name" value="SGNH_hydro_sf"/>
</dbReference>
<evidence type="ECO:0000259" key="2">
    <source>
        <dbReference type="Pfam" id="PF17996"/>
    </source>
</evidence>